<evidence type="ECO:0000313" key="1">
    <source>
        <dbReference type="EMBL" id="KDN28786.1"/>
    </source>
</evidence>
<dbReference type="Proteomes" id="UP000027219">
    <property type="component" value="Unassembled WGS sequence"/>
</dbReference>
<gene>
    <name evidence="1" type="ORF">VFDL14_00220</name>
</gene>
<dbReference type="AlphaFoldDB" id="A0A066UMY6"/>
<organism evidence="1 2">
    <name type="scientific">Vibrio fortis</name>
    <dbReference type="NCBI Taxonomy" id="212667"/>
    <lineage>
        <taxon>Bacteria</taxon>
        <taxon>Pseudomonadati</taxon>
        <taxon>Pseudomonadota</taxon>
        <taxon>Gammaproteobacteria</taxon>
        <taxon>Vibrionales</taxon>
        <taxon>Vibrionaceae</taxon>
        <taxon>Vibrio</taxon>
    </lineage>
</organism>
<sequence>MSSQLLFKVIEFELLCSMTDAQQIVNWADAQIISSEEPEEILFDLCLTTSKEKQLKVLGSLHANLENEAFELVAIKLLKRYELGLLDFFEVTNKLVAIHYHSSNLSVDFTNFIIWLDDEACLITEGIKELETAEDDLIRFLLGIKENHNKRLEFQDAFSNPNLAR</sequence>
<dbReference type="RefSeq" id="WP_032550940.1">
    <property type="nucleotide sequence ID" value="NZ_JFFR01000014.1"/>
</dbReference>
<dbReference type="EMBL" id="JFFR01000014">
    <property type="protein sequence ID" value="KDN28786.1"/>
    <property type="molecule type" value="Genomic_DNA"/>
</dbReference>
<name>A0A066UMY6_9VIBR</name>
<comment type="caution">
    <text evidence="1">The sequence shown here is derived from an EMBL/GenBank/DDBJ whole genome shotgun (WGS) entry which is preliminary data.</text>
</comment>
<reference evidence="1 2" key="1">
    <citation type="submission" date="2014-02" db="EMBL/GenBank/DDBJ databases">
        <title>Vibrio fortis Dalian14 Genome Sequencing.</title>
        <authorList>
            <person name="Wang Y."/>
            <person name="Song L."/>
            <person name="Liu G."/>
            <person name="Ding J."/>
        </authorList>
    </citation>
    <scope>NUCLEOTIDE SEQUENCE [LARGE SCALE GENOMIC DNA]</scope>
    <source>
        <strain evidence="1 2">Dalian14</strain>
    </source>
</reference>
<dbReference type="STRING" id="212667.VFDL14_00220"/>
<keyword evidence="2" id="KW-1185">Reference proteome</keyword>
<evidence type="ECO:0000313" key="2">
    <source>
        <dbReference type="Proteomes" id="UP000027219"/>
    </source>
</evidence>
<proteinExistence type="predicted"/>
<accession>A0A066UMY6</accession>
<protein>
    <submittedName>
        <fullName evidence="1">Uncharacterized protein</fullName>
    </submittedName>
</protein>